<evidence type="ECO:0000256" key="1">
    <source>
        <dbReference type="SAM" id="Phobius"/>
    </source>
</evidence>
<keyword evidence="3" id="KW-1185">Reference proteome</keyword>
<keyword evidence="1" id="KW-1133">Transmembrane helix</keyword>
<reference evidence="2" key="2">
    <citation type="submission" date="2011-10" db="EMBL/GenBank/DDBJ databases">
        <title>The Genome Sequence of Granulicatella elegans ATCC 700633.</title>
        <authorList>
            <consortium name="The Broad Institute Genome Sequencing Platform"/>
            <consortium name="The Broad Institute Genome Sequencing Center for Infectious Disease"/>
            <person name="Earl A."/>
            <person name="Ward D."/>
            <person name="Feldgarden M."/>
            <person name="Gevers D."/>
            <person name="Sibley C.D."/>
            <person name="Field T.R."/>
            <person name="Grinwis M."/>
            <person name="Eshaghurshan C.S."/>
            <person name="Surette M.G."/>
            <person name="Young S.K."/>
            <person name="Zeng Q."/>
            <person name="Gargeya S."/>
            <person name="Fitzgerald M."/>
            <person name="Haas B."/>
            <person name="Abouelleil A."/>
            <person name="Alvarado L."/>
            <person name="Arachchi H.M."/>
            <person name="Berlin A."/>
            <person name="Brown A."/>
            <person name="Chapman S.B."/>
            <person name="Chen Z."/>
            <person name="Dunbar C."/>
            <person name="Freedman E."/>
            <person name="Gearin G."/>
            <person name="Goldberg J."/>
            <person name="Griggs A."/>
            <person name="Gujja S."/>
            <person name="Heiman D."/>
            <person name="Howarth C."/>
            <person name="Larson L."/>
            <person name="Lui A."/>
            <person name="MacDonald P.J.P."/>
            <person name="Montmayeur A."/>
            <person name="Murphy C."/>
            <person name="Neiman D."/>
            <person name="Pearson M."/>
            <person name="Priest M."/>
            <person name="Roberts A."/>
            <person name="Saif S."/>
            <person name="Shea T."/>
            <person name="Shenoy N."/>
            <person name="Sisk P."/>
            <person name="Stolte C."/>
            <person name="Sykes S."/>
            <person name="Wortman J."/>
            <person name="Nusbaum C."/>
            <person name="Birren B."/>
        </authorList>
    </citation>
    <scope>NUCLEOTIDE SEQUENCE [LARGE SCALE GENOMIC DNA]</scope>
    <source>
        <strain evidence="2">ATCC 700633</strain>
    </source>
</reference>
<dbReference type="Proteomes" id="UP000002939">
    <property type="component" value="Unassembled WGS sequence"/>
</dbReference>
<proteinExistence type="predicted"/>
<keyword evidence="1" id="KW-0812">Transmembrane</keyword>
<dbReference type="HOGENOM" id="CLU_2193251_0_0_9"/>
<feature type="transmembrane region" description="Helical" evidence="1">
    <location>
        <begin position="12"/>
        <end position="32"/>
    </location>
</feature>
<dbReference type="RefSeq" id="WP_006702924.1">
    <property type="nucleotide sequence ID" value="NZ_KI391971.1"/>
</dbReference>
<evidence type="ECO:0000313" key="2">
    <source>
        <dbReference type="EMBL" id="EEW93768.1"/>
    </source>
</evidence>
<feature type="transmembrane region" description="Helical" evidence="1">
    <location>
        <begin position="44"/>
        <end position="65"/>
    </location>
</feature>
<feature type="transmembrane region" description="Helical" evidence="1">
    <location>
        <begin position="77"/>
        <end position="107"/>
    </location>
</feature>
<protein>
    <submittedName>
        <fullName evidence="2">Uncharacterized protein</fullName>
    </submittedName>
</protein>
<gene>
    <name evidence="2" type="ORF">HMPREF0446_00650</name>
</gene>
<comment type="caution">
    <text evidence="2">The sequence shown here is derived from an EMBL/GenBank/DDBJ whole genome shotgun (WGS) entry which is preliminary data.</text>
</comment>
<evidence type="ECO:0000313" key="3">
    <source>
        <dbReference type="Proteomes" id="UP000002939"/>
    </source>
</evidence>
<name>D0BL15_9LACT</name>
<dbReference type="AlphaFoldDB" id="D0BL15"/>
<keyword evidence="1" id="KW-0472">Membrane</keyword>
<dbReference type="STRING" id="626369.HMPREF0446_00650"/>
<accession>D0BL15</accession>
<dbReference type="EMBL" id="ACRF02000013">
    <property type="protein sequence ID" value="EEW93768.1"/>
    <property type="molecule type" value="Genomic_DNA"/>
</dbReference>
<organism evidence="2 3">
    <name type="scientific">Granulicatella elegans ATCC 700633</name>
    <dbReference type="NCBI Taxonomy" id="626369"/>
    <lineage>
        <taxon>Bacteria</taxon>
        <taxon>Bacillati</taxon>
        <taxon>Bacillota</taxon>
        <taxon>Bacilli</taxon>
        <taxon>Lactobacillales</taxon>
        <taxon>Carnobacteriaceae</taxon>
        <taxon>Granulicatella</taxon>
    </lineage>
</organism>
<sequence>METQQSLTRKQKILVAIVFLVSALVTSEMAHLYIEKNGEYEYSIFRWILVHQWSIVPAVGSVWLLNWKKIELIKQNFYIKVLLNWFLILALTYILEIVALLVLLIFIL</sequence>
<reference evidence="2" key="1">
    <citation type="submission" date="2009-09" db="EMBL/GenBank/DDBJ databases">
        <authorList>
            <consortium name="The Broad Institute Genome Sequencing Platform"/>
            <person name="Ward D."/>
            <person name="Feldgarden M."/>
            <person name="Earl A."/>
            <person name="Young S.K."/>
            <person name="Zeng Q."/>
            <person name="Koehrsen M."/>
            <person name="Alvarado L."/>
            <person name="Berlin A."/>
            <person name="Bochicchio J."/>
            <person name="Borenstein D."/>
            <person name="Chapman S.B."/>
            <person name="Chen Z."/>
            <person name="Engels R."/>
            <person name="Freedman E."/>
            <person name="Gellesch M."/>
            <person name="Goldberg J."/>
            <person name="Griggs A."/>
            <person name="Gujja S."/>
            <person name="Heilman E."/>
            <person name="Heiman D."/>
            <person name="Hepburn T."/>
            <person name="Howarth C."/>
            <person name="Jen D."/>
            <person name="Larson L."/>
            <person name="Lewis B."/>
            <person name="Mehta T."/>
            <person name="Park D."/>
            <person name="Pearson M."/>
            <person name="Roberts A."/>
            <person name="Saif S."/>
            <person name="Shea T."/>
            <person name="Shenoy N."/>
            <person name="Sisk P."/>
            <person name="Stolte C."/>
            <person name="Sykes S."/>
            <person name="Thomson T."/>
            <person name="Walk T."/>
            <person name="White J."/>
            <person name="Yandava C."/>
            <person name="Sibley C.D."/>
            <person name="Field T.R."/>
            <person name="Grinwis M."/>
            <person name="Eshaghurshan C.S."/>
            <person name="Surette M.G."/>
            <person name="Haas B."/>
            <person name="Nusbaum C."/>
            <person name="Birren B."/>
        </authorList>
    </citation>
    <scope>NUCLEOTIDE SEQUENCE [LARGE SCALE GENOMIC DNA]</scope>
    <source>
        <strain evidence="2">ATCC 700633</strain>
    </source>
</reference>